<keyword evidence="2" id="KW-1185">Reference proteome</keyword>
<comment type="caution">
    <text evidence="1">The sequence shown here is derived from an EMBL/GenBank/DDBJ whole genome shotgun (WGS) entry which is preliminary data.</text>
</comment>
<dbReference type="EMBL" id="BGPR01000906">
    <property type="protein sequence ID" value="GBM39739.1"/>
    <property type="molecule type" value="Genomic_DNA"/>
</dbReference>
<gene>
    <name evidence="1" type="ORF">AVEN_68586_1</name>
</gene>
<dbReference type="Proteomes" id="UP000499080">
    <property type="component" value="Unassembled WGS sequence"/>
</dbReference>
<proteinExistence type="predicted"/>
<evidence type="ECO:0000313" key="1">
    <source>
        <dbReference type="EMBL" id="GBM39739.1"/>
    </source>
</evidence>
<name>A0A4Y2FHA9_ARAVE</name>
<organism evidence="1 2">
    <name type="scientific">Araneus ventricosus</name>
    <name type="common">Orbweaver spider</name>
    <name type="synonym">Epeira ventricosa</name>
    <dbReference type="NCBI Taxonomy" id="182803"/>
    <lineage>
        <taxon>Eukaryota</taxon>
        <taxon>Metazoa</taxon>
        <taxon>Ecdysozoa</taxon>
        <taxon>Arthropoda</taxon>
        <taxon>Chelicerata</taxon>
        <taxon>Arachnida</taxon>
        <taxon>Araneae</taxon>
        <taxon>Araneomorphae</taxon>
        <taxon>Entelegynae</taxon>
        <taxon>Araneoidea</taxon>
        <taxon>Araneidae</taxon>
        <taxon>Araneus</taxon>
    </lineage>
</organism>
<sequence>MVLAPKNDWSVCTYTLRSFGSQLGKRQTQIAKKACLKGLGNLVVGKGKGLSQRFPWQGNLTARQRKVSLDKQETIFSVRLIVRFPQTFITSLFQAFKRVAKSPPSADKIEPLSEAVLLQRVPTPFFIPLLMTSS</sequence>
<reference evidence="1 2" key="1">
    <citation type="journal article" date="2019" name="Sci. Rep.">
        <title>Orb-weaving spider Araneus ventricosus genome elucidates the spidroin gene catalogue.</title>
        <authorList>
            <person name="Kono N."/>
            <person name="Nakamura H."/>
            <person name="Ohtoshi R."/>
            <person name="Moran D.A.P."/>
            <person name="Shinohara A."/>
            <person name="Yoshida Y."/>
            <person name="Fujiwara M."/>
            <person name="Mori M."/>
            <person name="Tomita M."/>
            <person name="Arakawa K."/>
        </authorList>
    </citation>
    <scope>NUCLEOTIDE SEQUENCE [LARGE SCALE GENOMIC DNA]</scope>
</reference>
<protein>
    <submittedName>
        <fullName evidence="1">Uncharacterized protein</fullName>
    </submittedName>
</protein>
<evidence type="ECO:0000313" key="2">
    <source>
        <dbReference type="Proteomes" id="UP000499080"/>
    </source>
</evidence>
<dbReference type="AlphaFoldDB" id="A0A4Y2FHA9"/>
<accession>A0A4Y2FHA9</accession>